<keyword evidence="2" id="KW-1185">Reference proteome</keyword>
<dbReference type="AlphaFoldDB" id="A0AAV6YK45"/>
<accession>A0AAV6YK45</accession>
<name>A0AAV6YK45_ENGPU</name>
<comment type="caution">
    <text evidence="1">The sequence shown here is derived from an EMBL/GenBank/DDBJ whole genome shotgun (WGS) entry which is preliminary data.</text>
</comment>
<evidence type="ECO:0000313" key="1">
    <source>
        <dbReference type="EMBL" id="KAG8535577.1"/>
    </source>
</evidence>
<sequence length="169" mass="19048">MGSAQPFIFIFYYYIHQPIRSGDEYFFLIGRHWVTPLLKPPALANNNCRCRLRLPLVRLNAADLIEGTVMRAIQPEVKGRTSLKGAGRVFSTFFLLLFSPAELSDTTECLHVVYVVHVARWILCYQPPSLATNTRSLFTSPAVTWKVIGRFIPLCMGSHDTCCSAQPPT</sequence>
<evidence type="ECO:0000313" key="2">
    <source>
        <dbReference type="Proteomes" id="UP000824782"/>
    </source>
</evidence>
<protein>
    <submittedName>
        <fullName evidence="1">Uncharacterized protein</fullName>
    </submittedName>
</protein>
<organism evidence="1 2">
    <name type="scientific">Engystomops pustulosus</name>
    <name type="common">Tungara frog</name>
    <name type="synonym">Physalaemus pustulosus</name>
    <dbReference type="NCBI Taxonomy" id="76066"/>
    <lineage>
        <taxon>Eukaryota</taxon>
        <taxon>Metazoa</taxon>
        <taxon>Chordata</taxon>
        <taxon>Craniata</taxon>
        <taxon>Vertebrata</taxon>
        <taxon>Euteleostomi</taxon>
        <taxon>Amphibia</taxon>
        <taxon>Batrachia</taxon>
        <taxon>Anura</taxon>
        <taxon>Neobatrachia</taxon>
        <taxon>Hyloidea</taxon>
        <taxon>Leptodactylidae</taxon>
        <taxon>Leiuperinae</taxon>
        <taxon>Engystomops</taxon>
    </lineage>
</organism>
<dbReference type="EMBL" id="WNYA01062997">
    <property type="protein sequence ID" value="KAG8535577.1"/>
    <property type="molecule type" value="Genomic_DNA"/>
</dbReference>
<dbReference type="Proteomes" id="UP000824782">
    <property type="component" value="Unassembled WGS sequence"/>
</dbReference>
<gene>
    <name evidence="1" type="ORF">GDO81_028226</name>
</gene>
<reference evidence="1" key="1">
    <citation type="thesis" date="2020" institute="ProQuest LLC" country="789 East Eisenhower Parkway, Ann Arbor, MI, USA">
        <title>Comparative Genomics and Chromosome Evolution.</title>
        <authorList>
            <person name="Mudd A.B."/>
        </authorList>
    </citation>
    <scope>NUCLEOTIDE SEQUENCE</scope>
    <source>
        <strain evidence="1">237g6f4</strain>
        <tissue evidence="1">Blood</tissue>
    </source>
</reference>
<proteinExistence type="predicted"/>